<dbReference type="GO" id="GO:0050560">
    <property type="term" value="F:aspartate-tRNA(Asn) ligase activity"/>
    <property type="evidence" value="ECO:0007669"/>
    <property type="project" value="UniProtKB-EC"/>
</dbReference>
<dbReference type="Gene3D" id="2.40.50.140">
    <property type="entry name" value="Nucleic acid-binding proteins"/>
    <property type="match status" value="1"/>
</dbReference>
<keyword evidence="7 9" id="KW-0648">Protein biosynthesis</keyword>
<dbReference type="RefSeq" id="WP_349140735.1">
    <property type="nucleotide sequence ID" value="NZ_JBBMFT010000006.1"/>
</dbReference>
<evidence type="ECO:0000256" key="9">
    <source>
        <dbReference type="HAMAP-Rule" id="MF_02075"/>
    </source>
</evidence>
<dbReference type="InterPro" id="IPR012340">
    <property type="entry name" value="NA-bd_OB-fold"/>
</dbReference>
<feature type="binding site" evidence="9">
    <location>
        <begin position="216"/>
        <end position="218"/>
    </location>
    <ligand>
        <name>ATP</name>
        <dbReference type="ChEBI" id="CHEBI:30616"/>
    </ligand>
</feature>
<proteinExistence type="inferred from homology"/>
<reference evidence="11 12" key="1">
    <citation type="submission" date="2024-03" db="EMBL/GenBank/DDBJ databases">
        <title>Human intestinal bacterial collection.</title>
        <authorList>
            <person name="Pauvert C."/>
            <person name="Hitch T.C.A."/>
            <person name="Clavel T."/>
        </authorList>
    </citation>
    <scope>NUCLEOTIDE SEQUENCE [LARGE SCALE GENOMIC DNA]</scope>
    <source>
        <strain evidence="11 12">CLA-AP-H34</strain>
    </source>
</reference>
<dbReference type="PRINTS" id="PR01042">
    <property type="entry name" value="TRNASYNTHASP"/>
</dbReference>
<evidence type="ECO:0000256" key="3">
    <source>
        <dbReference type="ARBA" id="ARBA00022490"/>
    </source>
</evidence>
<feature type="binding site" evidence="9">
    <location>
        <begin position="403"/>
        <end position="406"/>
    </location>
    <ligand>
        <name>ATP</name>
        <dbReference type="ChEBI" id="CHEBI:30616"/>
    </ligand>
</feature>
<evidence type="ECO:0000313" key="11">
    <source>
        <dbReference type="EMBL" id="MEQ2456979.1"/>
    </source>
</evidence>
<evidence type="ECO:0000313" key="12">
    <source>
        <dbReference type="Proteomes" id="UP001440599"/>
    </source>
</evidence>
<dbReference type="NCBIfam" id="NF003483">
    <property type="entry name" value="PRK05159.1"/>
    <property type="match status" value="1"/>
</dbReference>
<name>A0ABV1EQW3_9FIRM</name>
<comment type="function">
    <text evidence="9">Aspartyl-tRNA synthetase with relaxed tRNA specificity since it is able to aspartylate not only its cognate tRNA(Asp) but also tRNA(Asn). Reaction proceeds in two steps: L-aspartate is first activated by ATP to form Asp-AMP and then transferred to the acceptor end of tRNA(Asp/Asn).</text>
</comment>
<evidence type="ECO:0000256" key="4">
    <source>
        <dbReference type="ARBA" id="ARBA00022598"/>
    </source>
</evidence>
<feature type="binding site" evidence="9">
    <location>
        <position position="165"/>
    </location>
    <ligand>
        <name>L-aspartate</name>
        <dbReference type="ChEBI" id="CHEBI:29991"/>
    </ligand>
</feature>
<dbReference type="Proteomes" id="UP001440599">
    <property type="component" value="Unassembled WGS sequence"/>
</dbReference>
<comment type="catalytic activity">
    <reaction evidence="9">
        <text>tRNA(Asx) + L-aspartate + ATP = L-aspartyl-tRNA(Asx) + AMP + diphosphate</text>
        <dbReference type="Rhea" id="RHEA:18349"/>
        <dbReference type="Rhea" id="RHEA-COMP:9710"/>
        <dbReference type="Rhea" id="RHEA-COMP:9711"/>
        <dbReference type="ChEBI" id="CHEBI:29991"/>
        <dbReference type="ChEBI" id="CHEBI:30616"/>
        <dbReference type="ChEBI" id="CHEBI:33019"/>
        <dbReference type="ChEBI" id="CHEBI:78442"/>
        <dbReference type="ChEBI" id="CHEBI:78516"/>
        <dbReference type="ChEBI" id="CHEBI:456215"/>
        <dbReference type="EC" id="6.1.1.23"/>
    </reaction>
</comment>
<feature type="binding site" evidence="9">
    <location>
        <position position="362"/>
    </location>
    <ligand>
        <name>L-aspartate</name>
        <dbReference type="ChEBI" id="CHEBI:29991"/>
    </ligand>
</feature>
<evidence type="ECO:0000256" key="2">
    <source>
        <dbReference type="ARBA" id="ARBA00005312"/>
    </source>
</evidence>
<dbReference type="Pfam" id="PF00152">
    <property type="entry name" value="tRNA-synt_2"/>
    <property type="match status" value="1"/>
</dbReference>
<evidence type="ECO:0000256" key="6">
    <source>
        <dbReference type="ARBA" id="ARBA00022840"/>
    </source>
</evidence>
<dbReference type="InterPro" id="IPR004365">
    <property type="entry name" value="NA-bd_OB_tRNA"/>
</dbReference>
<dbReference type="PROSITE" id="PS50862">
    <property type="entry name" value="AA_TRNA_LIGASE_II"/>
    <property type="match status" value="1"/>
</dbReference>
<dbReference type="PANTHER" id="PTHR43450">
    <property type="entry name" value="ASPARTYL-TRNA SYNTHETASE"/>
    <property type="match status" value="1"/>
</dbReference>
<dbReference type="HAMAP" id="MF_02075">
    <property type="entry name" value="Asp_tRNA_synth_type2"/>
    <property type="match status" value="1"/>
</dbReference>
<dbReference type="InterPro" id="IPR004364">
    <property type="entry name" value="Aa-tRNA-synt_II"/>
</dbReference>
<dbReference type="SUPFAM" id="SSF55681">
    <property type="entry name" value="Class II aaRS and biotin synthetases"/>
    <property type="match status" value="1"/>
</dbReference>
<comment type="caution">
    <text evidence="11">The sequence shown here is derived from an EMBL/GenBank/DDBJ whole genome shotgun (WGS) entry which is preliminary data.</text>
</comment>
<comment type="subcellular location">
    <subcellularLocation>
        <location evidence="1 9">Cytoplasm</location>
    </subcellularLocation>
</comment>
<keyword evidence="5 9" id="KW-0547">Nucleotide-binding</keyword>
<protein>
    <recommendedName>
        <fullName evidence="9">Aspartate--tRNA(Asp/Asn) ligase</fullName>
        <ecNumber evidence="9">6.1.1.23</ecNumber>
    </recommendedName>
    <alternativeName>
        <fullName evidence="9">Aspartyl-tRNA synthetase</fullName>
        <shortName evidence="9">AspRS</shortName>
    </alternativeName>
    <alternativeName>
        <fullName evidence="9">Non-discriminating aspartyl-tRNA synthetase</fullName>
        <shortName evidence="9">ND-AspRS</shortName>
    </alternativeName>
</protein>
<dbReference type="EC" id="6.1.1.23" evidence="9"/>
<feature type="binding site" evidence="9">
    <location>
        <position position="208"/>
    </location>
    <ligand>
        <name>L-aspartate</name>
        <dbReference type="ChEBI" id="CHEBI:29991"/>
    </ligand>
</feature>
<evidence type="ECO:0000259" key="10">
    <source>
        <dbReference type="PROSITE" id="PS50862"/>
    </source>
</evidence>
<feature type="region of interest" description="Aspartate" evidence="9">
    <location>
        <begin position="187"/>
        <end position="190"/>
    </location>
</feature>
<gene>
    <name evidence="9 11" type="primary">aspS</name>
    <name evidence="11" type="ORF">WMO45_10620</name>
</gene>
<dbReference type="PANTHER" id="PTHR43450:SF1">
    <property type="entry name" value="ASPARTATE--TRNA LIGASE, CYTOPLASMIC"/>
    <property type="match status" value="1"/>
</dbReference>
<dbReference type="InterPro" id="IPR006195">
    <property type="entry name" value="aa-tRNA-synth_II"/>
</dbReference>
<accession>A0ABV1EQW3</accession>
<dbReference type="InterPro" id="IPR002312">
    <property type="entry name" value="Asp/Asn-tRNA-synth_IIb"/>
</dbReference>
<dbReference type="SUPFAM" id="SSF50249">
    <property type="entry name" value="Nucleic acid-binding proteins"/>
    <property type="match status" value="1"/>
</dbReference>
<dbReference type="EMBL" id="JBBMFT010000006">
    <property type="protein sequence ID" value="MEQ2456979.1"/>
    <property type="molecule type" value="Genomic_DNA"/>
</dbReference>
<keyword evidence="3 9" id="KW-0963">Cytoplasm</keyword>
<evidence type="ECO:0000256" key="1">
    <source>
        <dbReference type="ARBA" id="ARBA00004496"/>
    </source>
</evidence>
<organism evidence="11 12">
    <name type="scientific">Flavonifractor hominis</name>
    <dbReference type="NCBI Taxonomy" id="3133178"/>
    <lineage>
        <taxon>Bacteria</taxon>
        <taxon>Bacillati</taxon>
        <taxon>Bacillota</taxon>
        <taxon>Clostridia</taxon>
        <taxon>Eubacteriales</taxon>
        <taxon>Oscillospiraceae</taxon>
        <taxon>Flavonifractor</taxon>
    </lineage>
</organism>
<dbReference type="CDD" id="cd00776">
    <property type="entry name" value="AsxRS_core"/>
    <property type="match status" value="1"/>
</dbReference>
<keyword evidence="8 9" id="KW-0030">Aminoacyl-tRNA synthetase</keyword>
<evidence type="ECO:0000256" key="8">
    <source>
        <dbReference type="ARBA" id="ARBA00023146"/>
    </source>
</evidence>
<evidence type="ECO:0000256" key="7">
    <source>
        <dbReference type="ARBA" id="ARBA00022917"/>
    </source>
</evidence>
<dbReference type="Pfam" id="PF01336">
    <property type="entry name" value="tRNA_anti-codon"/>
    <property type="match status" value="1"/>
</dbReference>
<dbReference type="InterPro" id="IPR004523">
    <property type="entry name" value="Asp-tRNA_synthase_2"/>
</dbReference>
<dbReference type="Gene3D" id="3.30.930.10">
    <property type="entry name" value="Bira Bifunctional Protein, Domain 2"/>
    <property type="match status" value="1"/>
</dbReference>
<keyword evidence="6 9" id="KW-0067">ATP-binding</keyword>
<feature type="site" description="Important for tRNA non-discrimination" evidence="9">
    <location>
        <position position="79"/>
    </location>
</feature>
<evidence type="ECO:0000256" key="5">
    <source>
        <dbReference type="ARBA" id="ARBA00022741"/>
    </source>
</evidence>
<keyword evidence="4 9" id="KW-0436">Ligase</keyword>
<keyword evidence="12" id="KW-1185">Reference proteome</keyword>
<dbReference type="NCBIfam" id="TIGR00458">
    <property type="entry name" value="aspS_nondisc"/>
    <property type="match status" value="1"/>
</dbReference>
<comment type="subunit">
    <text evidence="9">Homodimer.</text>
</comment>
<feature type="binding site" evidence="9">
    <location>
        <position position="355"/>
    </location>
    <ligand>
        <name>ATP</name>
        <dbReference type="ChEBI" id="CHEBI:30616"/>
    </ligand>
</feature>
<sequence length="432" mass="49202">MVFLTKQIETAVGGRNNQAVTLHGAVHALRDMGGITFLTLRTRKGLVQCVCTDKADLDDALEGCTVTASGMWRIEPRAPGGKELTDAKITVLSRPAAPMPVPLAKRKLDLHLDTELGLRPLVLRIPRQQAVFRIQAGICRAFREFLQSQEFTEIHTPKIVHAGAEGGANIFRLDYFGKKAFLAQSPQFYKQTMVGVFERVYEVAPVFRAEKHATQRHLNEYTSLDFEMGYIDSFMDLMEMEQGFLRYAMELLKKEYAAELALLGVELPEVERIPAVRFDEIKHLAAEKYGYQIRDPYDLEPEEEHAIGRYVKEEWGSDFVFVTHYPSKKRPFYAMDDPADPKFTLSFDLLFRGLEVTTGGQRIHDYTEQVDKMEERGMDPAEFASYLMIHKYGMPPHGGLGIGLERLTMQLCGLDNIRRACLFPRDRTRLEP</sequence>
<feature type="binding site" evidence="9">
    <location>
        <begin position="208"/>
        <end position="210"/>
    </location>
    <ligand>
        <name>ATP</name>
        <dbReference type="ChEBI" id="CHEBI:30616"/>
    </ligand>
</feature>
<dbReference type="InterPro" id="IPR045864">
    <property type="entry name" value="aa-tRNA-synth_II/BPL/LPL"/>
</dbReference>
<feature type="domain" description="Aminoacyl-transfer RNA synthetases class-II family profile" evidence="10">
    <location>
        <begin position="132"/>
        <end position="432"/>
    </location>
</feature>
<feature type="binding site" evidence="9">
    <location>
        <position position="358"/>
    </location>
    <ligand>
        <name>L-aspartate</name>
        <dbReference type="ChEBI" id="CHEBI:29991"/>
    </ligand>
</feature>
<comment type="similarity">
    <text evidence="2 9">Belongs to the class-II aminoacyl-tRNA synthetase family. Type 2 subfamily.</text>
</comment>